<accession>A0A1G6T487</accession>
<gene>
    <name evidence="1" type="ORF">SAMN05216505_10631</name>
</gene>
<sequence>MALRIAHVTGHEPIALDLSERSAPIHAVQVVCPGTHSRMRRAMPR</sequence>
<dbReference type="EMBL" id="FMZK01000006">
    <property type="protein sequence ID" value="SDD23858.1"/>
    <property type="molecule type" value="Genomic_DNA"/>
</dbReference>
<proteinExistence type="predicted"/>
<name>A0A1G6T487_9ACTN</name>
<evidence type="ECO:0000313" key="2">
    <source>
        <dbReference type="Proteomes" id="UP000182100"/>
    </source>
</evidence>
<dbReference type="AlphaFoldDB" id="A0A1G6T487"/>
<reference evidence="2" key="1">
    <citation type="submission" date="2016-10" db="EMBL/GenBank/DDBJ databases">
        <authorList>
            <person name="Varghese N."/>
            <person name="Submissions S."/>
        </authorList>
    </citation>
    <scope>NUCLEOTIDE SEQUENCE [LARGE SCALE GENOMIC DNA]</scope>
    <source>
        <strain evidence="2">CGMCC 4.3504</strain>
    </source>
</reference>
<keyword evidence="2" id="KW-1185">Reference proteome</keyword>
<protein>
    <submittedName>
        <fullName evidence="1">Uncharacterized protein</fullName>
    </submittedName>
</protein>
<evidence type="ECO:0000313" key="1">
    <source>
        <dbReference type="EMBL" id="SDD23858.1"/>
    </source>
</evidence>
<dbReference type="RefSeq" id="WP_175400236.1">
    <property type="nucleotide sequence ID" value="NZ_FMZK01000006.1"/>
</dbReference>
<organism evidence="1 2">
    <name type="scientific">Streptomyces prasinopilosus</name>
    <dbReference type="NCBI Taxonomy" id="67344"/>
    <lineage>
        <taxon>Bacteria</taxon>
        <taxon>Bacillati</taxon>
        <taxon>Actinomycetota</taxon>
        <taxon>Actinomycetes</taxon>
        <taxon>Kitasatosporales</taxon>
        <taxon>Streptomycetaceae</taxon>
        <taxon>Streptomyces</taxon>
    </lineage>
</organism>
<dbReference type="Proteomes" id="UP000182100">
    <property type="component" value="Unassembled WGS sequence"/>
</dbReference>
<dbReference type="STRING" id="67344.SAMN05216505_10631"/>